<keyword evidence="2" id="KW-0067">ATP-binding</keyword>
<protein>
    <recommendedName>
        <fullName evidence="4">Fido domain-containing protein</fullName>
    </recommendedName>
</protein>
<keyword evidence="2" id="KW-0547">Nucleotide-binding</keyword>
<evidence type="ECO:0000259" key="4">
    <source>
        <dbReference type="PROSITE" id="PS51459"/>
    </source>
</evidence>
<evidence type="ECO:0000256" key="1">
    <source>
        <dbReference type="PIRSR" id="PIRSR640198-1"/>
    </source>
</evidence>
<dbReference type="Proteomes" id="UP000229570">
    <property type="component" value="Unassembled WGS sequence"/>
</dbReference>
<feature type="site" description="Important for autoinhibition of adenylyltransferase activity" evidence="3">
    <location>
        <position position="55"/>
    </location>
</feature>
<dbReference type="EMBL" id="PCVL01000025">
    <property type="protein sequence ID" value="PIQ72599.1"/>
    <property type="molecule type" value="Genomic_DNA"/>
</dbReference>
<evidence type="ECO:0000313" key="6">
    <source>
        <dbReference type="Proteomes" id="UP000229570"/>
    </source>
</evidence>
<dbReference type="InterPro" id="IPR003812">
    <property type="entry name" value="Fido"/>
</dbReference>
<sequence length="342" mass="40014">MFKPKYSITNKLLANIKRINQLVNELNLHHFPHVVLVELQRNAEEISTYASTSIEGNPLPLTDVKKILKTRPQNIRESEQEVLNYNEILKEINVKLNQKMIFFTVDFILFIQKKVTHKLLPPFHSGQFRRDAVFVNDPRSQKTIYWPPDHKDVLKLVEDLVGFVKSNKNIIDPLILAGIFHKQMVIIHPFMDGNGRTTRLATKILLAEMGLNTFNLFSFENYYNKNVTKYFEKIGVRGNYYDIYSTIDFTLWLEYFTDGIIDELLRVEKNLPQQAISPKTQLQPYLLKILEFIKQKGFITDHDYSKLVKRARATRHLDFKKLIGLGLIVMKGKSKASYYTFK</sequence>
<comment type="caution">
    <text evidence="5">The sequence shown here is derived from an EMBL/GenBank/DDBJ whole genome shotgun (WGS) entry which is preliminary data.</text>
</comment>
<evidence type="ECO:0000256" key="2">
    <source>
        <dbReference type="PIRSR" id="PIRSR640198-2"/>
    </source>
</evidence>
<gene>
    <name evidence="5" type="ORF">COV86_02005</name>
</gene>
<dbReference type="Gene3D" id="1.10.3290.10">
    <property type="entry name" value="Fido-like domain"/>
    <property type="match status" value="1"/>
</dbReference>
<dbReference type="InterPro" id="IPR036597">
    <property type="entry name" value="Fido-like_dom_sf"/>
</dbReference>
<organism evidence="5 6">
    <name type="scientific">Candidatus Roizmanbacteria bacterium CG11_big_fil_rev_8_21_14_0_20_35_14</name>
    <dbReference type="NCBI Taxonomy" id="1974855"/>
    <lineage>
        <taxon>Bacteria</taxon>
        <taxon>Candidatus Roizmaniibacteriota</taxon>
    </lineage>
</organism>
<feature type="domain" description="Fido" evidence="4">
    <location>
        <begin position="103"/>
        <end position="255"/>
    </location>
</feature>
<dbReference type="PANTHER" id="PTHR13504:SF38">
    <property type="entry name" value="FIDO DOMAIN-CONTAINING PROTEIN"/>
    <property type="match status" value="1"/>
</dbReference>
<dbReference type="PROSITE" id="PS51459">
    <property type="entry name" value="FIDO"/>
    <property type="match status" value="1"/>
</dbReference>
<dbReference type="Pfam" id="PF02661">
    <property type="entry name" value="Fic"/>
    <property type="match status" value="1"/>
</dbReference>
<evidence type="ECO:0000313" key="5">
    <source>
        <dbReference type="EMBL" id="PIQ72599.1"/>
    </source>
</evidence>
<feature type="binding site" evidence="2">
    <location>
        <begin position="192"/>
        <end position="199"/>
    </location>
    <ligand>
        <name>ATP</name>
        <dbReference type="ChEBI" id="CHEBI:30616"/>
    </ligand>
</feature>
<evidence type="ECO:0000256" key="3">
    <source>
        <dbReference type="PIRSR" id="PIRSR640198-3"/>
    </source>
</evidence>
<dbReference type="GO" id="GO:0005524">
    <property type="term" value="F:ATP binding"/>
    <property type="evidence" value="ECO:0007669"/>
    <property type="project" value="UniProtKB-KW"/>
</dbReference>
<accession>A0A2H0KMX6</accession>
<dbReference type="InterPro" id="IPR040198">
    <property type="entry name" value="Fido_containing"/>
</dbReference>
<reference evidence="5 6" key="1">
    <citation type="submission" date="2017-09" db="EMBL/GenBank/DDBJ databases">
        <title>Depth-based differentiation of microbial function through sediment-hosted aquifers and enrichment of novel symbionts in the deep terrestrial subsurface.</title>
        <authorList>
            <person name="Probst A.J."/>
            <person name="Ladd B."/>
            <person name="Jarett J.K."/>
            <person name="Geller-Mcgrath D.E."/>
            <person name="Sieber C.M."/>
            <person name="Emerson J.B."/>
            <person name="Anantharaman K."/>
            <person name="Thomas B.C."/>
            <person name="Malmstrom R."/>
            <person name="Stieglmeier M."/>
            <person name="Klingl A."/>
            <person name="Woyke T."/>
            <person name="Ryan C.M."/>
            <person name="Banfield J.F."/>
        </authorList>
    </citation>
    <scope>NUCLEOTIDE SEQUENCE [LARGE SCALE GENOMIC DNA]</scope>
    <source>
        <strain evidence="5">CG11_big_fil_rev_8_21_14_0_20_35_14</strain>
    </source>
</reference>
<feature type="active site" evidence="1">
    <location>
        <position position="188"/>
    </location>
</feature>
<dbReference type="SUPFAM" id="SSF140931">
    <property type="entry name" value="Fic-like"/>
    <property type="match status" value="1"/>
</dbReference>
<name>A0A2H0KMX6_9BACT</name>
<dbReference type="AlphaFoldDB" id="A0A2H0KMX6"/>
<proteinExistence type="predicted"/>
<dbReference type="PANTHER" id="PTHR13504">
    <property type="entry name" value="FIDO DOMAIN-CONTAINING PROTEIN DDB_G0283145"/>
    <property type="match status" value="1"/>
</dbReference>